<comment type="similarity">
    <text evidence="2">Belongs to the nucleobase:cation symporter-2 (NCS2) (TC 2.A.40) family.</text>
</comment>
<feature type="transmembrane region" description="Helical" evidence="8">
    <location>
        <begin position="438"/>
        <end position="457"/>
    </location>
</feature>
<dbReference type="InterPro" id="IPR006042">
    <property type="entry name" value="Xan_ur_permease"/>
</dbReference>
<dbReference type="PANTHER" id="PTHR42810">
    <property type="entry name" value="PURINE PERMEASE C1399.01C-RELATED"/>
    <property type="match status" value="1"/>
</dbReference>
<dbReference type="AlphaFoldDB" id="A0A2D0KGN5"/>
<feature type="transmembrane region" description="Helical" evidence="8">
    <location>
        <begin position="157"/>
        <end position="180"/>
    </location>
</feature>
<dbReference type="Pfam" id="PF00860">
    <property type="entry name" value="Xan_ur_permease"/>
    <property type="match status" value="1"/>
</dbReference>
<dbReference type="GO" id="GO:0005886">
    <property type="term" value="C:plasma membrane"/>
    <property type="evidence" value="ECO:0007669"/>
    <property type="project" value="UniProtKB-SubCell"/>
</dbReference>
<evidence type="ECO:0000256" key="5">
    <source>
        <dbReference type="ARBA" id="ARBA00022692"/>
    </source>
</evidence>
<proteinExistence type="inferred from homology"/>
<accession>A0A2D0KGN5</accession>
<dbReference type="NCBIfam" id="TIGR03173">
    <property type="entry name" value="pbuX"/>
    <property type="match status" value="1"/>
</dbReference>
<organism evidence="9 10">
    <name type="scientific">Xenorhabdus ishibashii</name>
    <dbReference type="NCBI Taxonomy" id="1034471"/>
    <lineage>
        <taxon>Bacteria</taxon>
        <taxon>Pseudomonadati</taxon>
        <taxon>Pseudomonadota</taxon>
        <taxon>Gammaproteobacteria</taxon>
        <taxon>Enterobacterales</taxon>
        <taxon>Morganellaceae</taxon>
        <taxon>Xenorhabdus</taxon>
    </lineage>
</organism>
<evidence type="ECO:0000256" key="2">
    <source>
        <dbReference type="ARBA" id="ARBA00008821"/>
    </source>
</evidence>
<dbReference type="EMBL" id="NJAK01000001">
    <property type="protein sequence ID" value="PHM62591.1"/>
    <property type="molecule type" value="Genomic_DNA"/>
</dbReference>
<evidence type="ECO:0000256" key="6">
    <source>
        <dbReference type="ARBA" id="ARBA00022989"/>
    </source>
</evidence>
<feature type="transmembrane region" description="Helical" evidence="8">
    <location>
        <begin position="258"/>
        <end position="279"/>
    </location>
</feature>
<feature type="transmembrane region" description="Helical" evidence="8">
    <location>
        <begin position="349"/>
        <end position="371"/>
    </location>
</feature>
<keyword evidence="3" id="KW-0813">Transport</keyword>
<gene>
    <name evidence="9" type="ORF">Xish_01800</name>
</gene>
<dbReference type="PANTHER" id="PTHR42810:SF2">
    <property type="entry name" value="PURINE PERMEASE C1399.01C-RELATED"/>
    <property type="match status" value="1"/>
</dbReference>
<dbReference type="InterPro" id="IPR006043">
    <property type="entry name" value="NCS2"/>
</dbReference>
<keyword evidence="10" id="KW-1185">Reference proteome</keyword>
<sequence length="461" mass="49079">MVNLPRESNSSEVPNNSNNELIYRLEDKPPFPHALFAACQHLLAMFVAVITPAMLICQALGLPEQDTQRIISMSLFASGVASLIQIRSWGPVGSGLLSIQGTSFNFVAPLIMGGLALKNGGVDIPTMMATLFGTLMLASMTEVLLSRVLHLARRIITPLVSGIVVMIIGLSLIQVGLTSIGGGYAAIQNGTFGAHENLLLAGTVLAVIVLLNRQNNPYLRVASLVIAMAMGYLLAWYMDMLPVSTPKEDAPIIIIPAPLYYGLSFDWNLLIPLILIFMVTSLETIGDITATSDVSEQPVSGPLYMKRVKGGVLANGLNSMVSAVFNTFPNSCFGQNNGVIQLTGVASRYVGYMIALMLILLGLFPAVAGFVQHIPEPVLGGATIVMFGTIAASGIRIVSREPLNRRSIMIIALSLAVGLGVSQQPLILQFAPDWVKNLLSSGIAAGGLTAILLNLIFPQEK</sequence>
<keyword evidence="4" id="KW-1003">Cell membrane</keyword>
<keyword evidence="7 8" id="KW-0472">Membrane</keyword>
<evidence type="ECO:0000256" key="7">
    <source>
        <dbReference type="ARBA" id="ARBA00023136"/>
    </source>
</evidence>
<dbReference type="OrthoDB" id="9805749at2"/>
<keyword evidence="6 8" id="KW-1133">Transmembrane helix</keyword>
<reference evidence="9 10" key="1">
    <citation type="journal article" date="2017" name="Nat. Microbiol.">
        <title>Natural product diversity associated with the nematode symbionts Photorhabdus and Xenorhabdus.</title>
        <authorList>
            <person name="Tobias N.J."/>
            <person name="Wolff H."/>
            <person name="Djahanschiri B."/>
            <person name="Grundmann F."/>
            <person name="Kronenwerth M."/>
            <person name="Shi Y.M."/>
            <person name="Simonyi S."/>
            <person name="Grun P."/>
            <person name="Shapiro-Ilan D."/>
            <person name="Pidot S.J."/>
            <person name="Stinear T.P."/>
            <person name="Ebersberger I."/>
            <person name="Bode H.B."/>
        </authorList>
    </citation>
    <scope>NUCLEOTIDE SEQUENCE [LARGE SCALE GENOMIC DNA]</scope>
    <source>
        <strain evidence="9 10">DSM 22670</strain>
    </source>
</reference>
<dbReference type="NCBIfam" id="NF037981">
    <property type="entry name" value="NCS2_1"/>
    <property type="match status" value="1"/>
</dbReference>
<feature type="transmembrane region" description="Helical" evidence="8">
    <location>
        <begin position="192"/>
        <end position="211"/>
    </location>
</feature>
<dbReference type="GO" id="GO:0042907">
    <property type="term" value="F:xanthine transmembrane transporter activity"/>
    <property type="evidence" value="ECO:0007669"/>
    <property type="project" value="TreeGrafter"/>
</dbReference>
<evidence type="ECO:0000313" key="10">
    <source>
        <dbReference type="Proteomes" id="UP000222168"/>
    </source>
</evidence>
<comment type="caution">
    <text evidence="9">The sequence shown here is derived from an EMBL/GenBank/DDBJ whole genome shotgun (WGS) entry which is preliminary data.</text>
</comment>
<keyword evidence="5 8" id="KW-0812">Transmembrane</keyword>
<dbReference type="InterPro" id="IPR017588">
    <property type="entry name" value="UacT-like"/>
</dbReference>
<feature type="transmembrane region" description="Helical" evidence="8">
    <location>
        <begin position="410"/>
        <end position="432"/>
    </location>
</feature>
<dbReference type="PROSITE" id="PS01116">
    <property type="entry name" value="XANTH_URACIL_PERMASE"/>
    <property type="match status" value="1"/>
</dbReference>
<comment type="subcellular location">
    <subcellularLocation>
        <location evidence="1">Cell membrane</location>
        <topology evidence="1">Multi-pass membrane protein</topology>
    </subcellularLocation>
</comment>
<dbReference type="NCBIfam" id="TIGR00801">
    <property type="entry name" value="ncs2"/>
    <property type="match status" value="1"/>
</dbReference>
<name>A0A2D0KGN5_9GAMM</name>
<feature type="transmembrane region" description="Helical" evidence="8">
    <location>
        <begin position="124"/>
        <end position="145"/>
    </location>
</feature>
<dbReference type="Proteomes" id="UP000222168">
    <property type="component" value="Unassembled WGS sequence"/>
</dbReference>
<feature type="transmembrane region" description="Helical" evidence="8">
    <location>
        <begin position="34"/>
        <end position="57"/>
    </location>
</feature>
<evidence type="ECO:0000256" key="8">
    <source>
        <dbReference type="SAM" id="Phobius"/>
    </source>
</evidence>
<protein>
    <submittedName>
        <fullName evidence="9">Uracil permease</fullName>
    </submittedName>
</protein>
<feature type="transmembrane region" description="Helical" evidence="8">
    <location>
        <begin position="218"/>
        <end position="238"/>
    </location>
</feature>
<evidence type="ECO:0000256" key="1">
    <source>
        <dbReference type="ARBA" id="ARBA00004651"/>
    </source>
</evidence>
<dbReference type="RefSeq" id="WP_099117558.1">
    <property type="nucleotide sequence ID" value="NZ_NJAK01000001.1"/>
</dbReference>
<evidence type="ECO:0000256" key="4">
    <source>
        <dbReference type="ARBA" id="ARBA00022475"/>
    </source>
</evidence>
<evidence type="ECO:0000256" key="3">
    <source>
        <dbReference type="ARBA" id="ARBA00022448"/>
    </source>
</evidence>
<feature type="transmembrane region" description="Helical" evidence="8">
    <location>
        <begin position="377"/>
        <end position="398"/>
    </location>
</feature>
<evidence type="ECO:0000313" key="9">
    <source>
        <dbReference type="EMBL" id="PHM62591.1"/>
    </source>
</evidence>